<proteinExistence type="inferred from homology"/>
<feature type="transmembrane region" description="Helical" evidence="8">
    <location>
        <begin position="34"/>
        <end position="53"/>
    </location>
</feature>
<protein>
    <recommendedName>
        <fullName evidence="7">Oleosin</fullName>
    </recommendedName>
</protein>
<dbReference type="GO" id="GO:0016020">
    <property type="term" value="C:membrane"/>
    <property type="evidence" value="ECO:0007669"/>
    <property type="project" value="UniProtKB-SubCell"/>
</dbReference>
<evidence type="ECO:0000313" key="10">
    <source>
        <dbReference type="Proteomes" id="UP001443914"/>
    </source>
</evidence>
<evidence type="ECO:0000256" key="7">
    <source>
        <dbReference type="RuleBase" id="RU000540"/>
    </source>
</evidence>
<comment type="caution">
    <text evidence="9">The sequence shown here is derived from an EMBL/GenBank/DDBJ whole genome shotgun (WGS) entry which is preliminary data.</text>
</comment>
<dbReference type="GO" id="GO:0012511">
    <property type="term" value="C:monolayer-surrounded lipid storage body"/>
    <property type="evidence" value="ECO:0007669"/>
    <property type="project" value="InterPro"/>
</dbReference>
<comment type="function">
    <text evidence="1">May have a structural role to stabilize the lipid body during desiccation of the seed by preventing coalescence of the oil. Probably interacts with both lipid and phospholipid moieties of lipid bodies. May also provide recognition signals for specific lipase anchorage in lipolysis during seedling growth.</text>
</comment>
<gene>
    <name evidence="9" type="ORF">RND81_10G230600</name>
</gene>
<keyword evidence="3 7" id="KW-0551">Lipid droplet</keyword>
<dbReference type="PANTHER" id="PTHR33203:SF44">
    <property type="entry name" value="OLEOSIN 20.3 KDA"/>
    <property type="match status" value="1"/>
</dbReference>
<dbReference type="GO" id="GO:0019915">
    <property type="term" value="P:lipid storage"/>
    <property type="evidence" value="ECO:0007669"/>
    <property type="project" value="TreeGrafter"/>
</dbReference>
<dbReference type="Proteomes" id="UP001443914">
    <property type="component" value="Unassembled WGS sequence"/>
</dbReference>
<evidence type="ECO:0000256" key="6">
    <source>
        <dbReference type="ARBA" id="ARBA00023136"/>
    </source>
</evidence>
<dbReference type="InterPro" id="IPR000136">
    <property type="entry name" value="Oleosin"/>
</dbReference>
<feature type="transmembrane region" description="Helical" evidence="8">
    <location>
        <begin position="86"/>
        <end position="111"/>
    </location>
</feature>
<dbReference type="PANTHER" id="PTHR33203">
    <property type="entry name" value="OLEOSIN"/>
    <property type="match status" value="1"/>
</dbReference>
<keyword evidence="4 8" id="KW-0812">Transmembrane</keyword>
<dbReference type="EMBL" id="JBDFQZ010000010">
    <property type="protein sequence ID" value="KAK9684765.1"/>
    <property type="molecule type" value="Genomic_DNA"/>
</dbReference>
<keyword evidence="6 8" id="KW-0472">Membrane</keyword>
<sequence>MSQNYSEQQKDLQTKGQEAVNTFKNFIQQNYHSAPLLIGLFTIIPLAAFLLFLSGLAFMGSLVGLCLATPVFIFFSPVIVPAVLAIGLAVIGFFVSGAFGITGLSALSWIINFIRYRVRGVDDVMQRAHDAAEYVGQRVKDVGHDVSEKARETSRT</sequence>
<keyword evidence="10" id="KW-1185">Reference proteome</keyword>
<accession>A0AAW1I5K2</accession>
<comment type="subcellular location">
    <subcellularLocation>
        <location evidence="7">Lipid droplet</location>
    </subcellularLocation>
    <subcellularLocation>
        <location evidence="7">Membrane</location>
        <topology evidence="7">Multi-pass membrane protein</topology>
    </subcellularLocation>
</comment>
<dbReference type="PROSITE" id="PS00811">
    <property type="entry name" value="OLEOSINS"/>
    <property type="match status" value="1"/>
</dbReference>
<comment type="similarity">
    <text evidence="2 7">Belongs to the oleosin family.</text>
</comment>
<evidence type="ECO:0000313" key="9">
    <source>
        <dbReference type="EMBL" id="KAK9684765.1"/>
    </source>
</evidence>
<evidence type="ECO:0000256" key="5">
    <source>
        <dbReference type="ARBA" id="ARBA00022989"/>
    </source>
</evidence>
<feature type="transmembrane region" description="Helical" evidence="8">
    <location>
        <begin position="60"/>
        <end position="80"/>
    </location>
</feature>
<organism evidence="9 10">
    <name type="scientific">Saponaria officinalis</name>
    <name type="common">Common soapwort</name>
    <name type="synonym">Lychnis saponaria</name>
    <dbReference type="NCBI Taxonomy" id="3572"/>
    <lineage>
        <taxon>Eukaryota</taxon>
        <taxon>Viridiplantae</taxon>
        <taxon>Streptophyta</taxon>
        <taxon>Embryophyta</taxon>
        <taxon>Tracheophyta</taxon>
        <taxon>Spermatophyta</taxon>
        <taxon>Magnoliopsida</taxon>
        <taxon>eudicotyledons</taxon>
        <taxon>Gunneridae</taxon>
        <taxon>Pentapetalae</taxon>
        <taxon>Caryophyllales</taxon>
        <taxon>Caryophyllaceae</taxon>
        <taxon>Caryophylleae</taxon>
        <taxon>Saponaria</taxon>
    </lineage>
</organism>
<evidence type="ECO:0000256" key="4">
    <source>
        <dbReference type="ARBA" id="ARBA00022692"/>
    </source>
</evidence>
<keyword evidence="5 8" id="KW-1133">Transmembrane helix</keyword>
<dbReference type="Pfam" id="PF01277">
    <property type="entry name" value="Oleosin"/>
    <property type="match status" value="1"/>
</dbReference>
<evidence type="ECO:0000256" key="2">
    <source>
        <dbReference type="ARBA" id="ARBA00010858"/>
    </source>
</evidence>
<reference evidence="9" key="1">
    <citation type="submission" date="2024-03" db="EMBL/GenBank/DDBJ databases">
        <title>WGS assembly of Saponaria officinalis var. Norfolk2.</title>
        <authorList>
            <person name="Jenkins J."/>
            <person name="Shu S."/>
            <person name="Grimwood J."/>
            <person name="Barry K."/>
            <person name="Goodstein D."/>
            <person name="Schmutz J."/>
            <person name="Leebens-Mack J."/>
            <person name="Osbourn A."/>
        </authorList>
    </citation>
    <scope>NUCLEOTIDE SEQUENCE [LARGE SCALE GENOMIC DNA]</scope>
    <source>
        <strain evidence="9">JIC</strain>
    </source>
</reference>
<evidence type="ECO:0000256" key="3">
    <source>
        <dbReference type="ARBA" id="ARBA00022677"/>
    </source>
</evidence>
<dbReference type="GO" id="GO:0050826">
    <property type="term" value="P:response to freezing"/>
    <property type="evidence" value="ECO:0007669"/>
    <property type="project" value="TreeGrafter"/>
</dbReference>
<evidence type="ECO:0000256" key="8">
    <source>
        <dbReference type="SAM" id="Phobius"/>
    </source>
</evidence>
<dbReference type="AlphaFoldDB" id="A0AAW1I5K2"/>
<evidence type="ECO:0000256" key="1">
    <source>
        <dbReference type="ARBA" id="ARBA00002582"/>
    </source>
</evidence>
<dbReference type="GO" id="GO:0010344">
    <property type="term" value="P:seed oilbody biogenesis"/>
    <property type="evidence" value="ECO:0007669"/>
    <property type="project" value="TreeGrafter"/>
</dbReference>
<name>A0AAW1I5K2_SAPOF</name>